<reference evidence="1 2" key="1">
    <citation type="submission" date="2021-03" db="EMBL/GenBank/DDBJ databases">
        <authorList>
            <person name="King G.J."/>
            <person name="Bancroft I."/>
            <person name="Baten A."/>
            <person name="Bloomfield J."/>
            <person name="Borpatragohain P."/>
            <person name="He Z."/>
            <person name="Irish N."/>
            <person name="Irwin J."/>
            <person name="Liu K."/>
            <person name="Mauleon R.P."/>
            <person name="Moore J."/>
            <person name="Morris R."/>
            <person name="Ostergaard L."/>
            <person name="Wang B."/>
            <person name="Wells R."/>
        </authorList>
    </citation>
    <scope>NUCLEOTIDE SEQUENCE [LARGE SCALE GENOMIC DNA]</scope>
    <source>
        <strain evidence="1">R-o-18</strain>
        <tissue evidence="1">Leaf</tissue>
    </source>
</reference>
<dbReference type="PANTHER" id="PTHR34590:SF5">
    <property type="entry name" value="OS04G0586500 PROTEIN"/>
    <property type="match status" value="1"/>
</dbReference>
<accession>A0ABQ7KLU3</accession>
<dbReference type="EMBL" id="JADBGQ010000010">
    <property type="protein sequence ID" value="KAG5375489.1"/>
    <property type="molecule type" value="Genomic_DNA"/>
</dbReference>
<keyword evidence="2" id="KW-1185">Reference proteome</keyword>
<evidence type="ECO:0000313" key="1">
    <source>
        <dbReference type="EMBL" id="KAG5375489.1"/>
    </source>
</evidence>
<sequence length="74" mass="8785">MLVATVTRDRRYHGTRDRLRRQGRWRWDFGLTWLFAVDAGFNYLFRLHFCDSTAKAAALPRFSIYIGNKTTLET</sequence>
<comment type="caution">
    <text evidence="1">The sequence shown here is derived from an EMBL/GenBank/DDBJ whole genome shotgun (WGS) entry which is preliminary data.</text>
</comment>
<dbReference type="Gene3D" id="2.60.120.430">
    <property type="entry name" value="Galactose-binding lectin"/>
    <property type="match status" value="1"/>
</dbReference>
<dbReference type="Proteomes" id="UP000823674">
    <property type="component" value="Chromosome A10"/>
</dbReference>
<gene>
    <name evidence="1" type="primary">A10g502790.1_BraROA</name>
    <name evidence="1" type="ORF">IGI04_040085</name>
</gene>
<protein>
    <submittedName>
        <fullName evidence="1">Uncharacterized protein</fullName>
    </submittedName>
</protein>
<evidence type="ECO:0000313" key="2">
    <source>
        <dbReference type="Proteomes" id="UP000823674"/>
    </source>
</evidence>
<name>A0ABQ7KLU3_BRACM</name>
<dbReference type="PANTHER" id="PTHR34590">
    <property type="entry name" value="OS03G0124300 PROTEIN-RELATED"/>
    <property type="match status" value="1"/>
</dbReference>
<organism evidence="1 2">
    <name type="scientific">Brassica rapa subsp. trilocularis</name>
    <dbReference type="NCBI Taxonomy" id="1813537"/>
    <lineage>
        <taxon>Eukaryota</taxon>
        <taxon>Viridiplantae</taxon>
        <taxon>Streptophyta</taxon>
        <taxon>Embryophyta</taxon>
        <taxon>Tracheophyta</taxon>
        <taxon>Spermatophyta</taxon>
        <taxon>Magnoliopsida</taxon>
        <taxon>eudicotyledons</taxon>
        <taxon>Gunneridae</taxon>
        <taxon>Pentapetalae</taxon>
        <taxon>rosids</taxon>
        <taxon>malvids</taxon>
        <taxon>Brassicales</taxon>
        <taxon>Brassicaceae</taxon>
        <taxon>Brassiceae</taxon>
        <taxon>Brassica</taxon>
    </lineage>
</organism>
<proteinExistence type="predicted"/>
<dbReference type="InterPro" id="IPR045272">
    <property type="entry name" value="ANXUR1/2-like"/>
</dbReference>